<dbReference type="InterPro" id="IPR016024">
    <property type="entry name" value="ARM-type_fold"/>
</dbReference>
<dbReference type="Pfam" id="PF13646">
    <property type="entry name" value="HEAT_2"/>
    <property type="match status" value="1"/>
</dbReference>
<comment type="caution">
    <text evidence="1">The sequence shown here is derived from an EMBL/GenBank/DDBJ whole genome shotgun (WGS) entry which is preliminary data.</text>
</comment>
<dbReference type="SUPFAM" id="SSF48371">
    <property type="entry name" value="ARM repeat"/>
    <property type="match status" value="1"/>
</dbReference>
<organism evidence="1 2">
    <name type="scientific">Candidatus Fischerbacteria bacterium RBG_13_37_8</name>
    <dbReference type="NCBI Taxonomy" id="1817863"/>
    <lineage>
        <taxon>Bacteria</taxon>
        <taxon>Candidatus Fischeribacteriota</taxon>
    </lineage>
</organism>
<dbReference type="Proteomes" id="UP000178943">
    <property type="component" value="Unassembled WGS sequence"/>
</dbReference>
<feature type="non-terminal residue" evidence="1">
    <location>
        <position position="473"/>
    </location>
</feature>
<protein>
    <recommendedName>
        <fullName evidence="3">HEAT repeat domain-containing protein</fullName>
    </recommendedName>
</protein>
<dbReference type="InterPro" id="IPR011989">
    <property type="entry name" value="ARM-like"/>
</dbReference>
<dbReference type="InterPro" id="IPR004155">
    <property type="entry name" value="PBS_lyase_HEAT"/>
</dbReference>
<name>A0A1F5VQ50_9BACT</name>
<accession>A0A1F5VQ50</accession>
<evidence type="ECO:0000313" key="1">
    <source>
        <dbReference type="EMBL" id="OGF65582.1"/>
    </source>
</evidence>
<sequence>MHASIDHSNAEYEIPSWEECAKMLEELPELQFPDRIKTLEYLMRNPSPWIRQRALRIGAAIIPEKQLLEYLRNGKDDVLRNMGLEILKKRGSNILSFALELLKDKEADVVLQAILLLDHMKDPRALESLRQMLHHSNPNIVQSAIVALGNIGDKRVMQDIIMFLNSDPWLQTAAIQALGNLHSHSSITHLKKFLTDMLLGPLAVESIARIGGMSAFRILVHYLHEYNQQIDTEYILNLIAHVLEGIPKKPQFHAWKHFYKSISVYLNAESESLRNSTARCLLSLGPGPQDKKALHILIEINPTDFPHSCFSNRKDIFPALLQMKGTAQNWGFHLLERYPHSIPTSKLAKILVSLKLADIPDTLIKALLKIKSPQITSALLTFYLNTAQHNRHVLIPVLQIHKASLSKLISRDKKLETSMKIILEAILGKSSESISKQISELTPEKVITVLPQIISYKQVLRKLPWKEWLHQKP</sequence>
<proteinExistence type="predicted"/>
<dbReference type="AlphaFoldDB" id="A0A1F5VQ50"/>
<evidence type="ECO:0008006" key="3">
    <source>
        <dbReference type="Google" id="ProtNLM"/>
    </source>
</evidence>
<reference evidence="1 2" key="1">
    <citation type="journal article" date="2016" name="Nat. Commun.">
        <title>Thousands of microbial genomes shed light on interconnected biogeochemical processes in an aquifer system.</title>
        <authorList>
            <person name="Anantharaman K."/>
            <person name="Brown C.T."/>
            <person name="Hug L.A."/>
            <person name="Sharon I."/>
            <person name="Castelle C.J."/>
            <person name="Probst A.J."/>
            <person name="Thomas B.C."/>
            <person name="Singh A."/>
            <person name="Wilkins M.J."/>
            <person name="Karaoz U."/>
            <person name="Brodie E.L."/>
            <person name="Williams K.H."/>
            <person name="Hubbard S.S."/>
            <person name="Banfield J.F."/>
        </authorList>
    </citation>
    <scope>NUCLEOTIDE SEQUENCE [LARGE SCALE GENOMIC DNA]</scope>
</reference>
<dbReference type="STRING" id="1817863.A2Y62_12690"/>
<dbReference type="SMART" id="SM00567">
    <property type="entry name" value="EZ_HEAT"/>
    <property type="match status" value="3"/>
</dbReference>
<dbReference type="Gene3D" id="1.25.10.10">
    <property type="entry name" value="Leucine-rich Repeat Variant"/>
    <property type="match status" value="1"/>
</dbReference>
<gene>
    <name evidence="1" type="ORF">A2Y62_12690</name>
</gene>
<evidence type="ECO:0000313" key="2">
    <source>
        <dbReference type="Proteomes" id="UP000178943"/>
    </source>
</evidence>
<dbReference type="EMBL" id="MFGW01000111">
    <property type="protein sequence ID" value="OGF65582.1"/>
    <property type="molecule type" value="Genomic_DNA"/>
</dbReference>